<feature type="transmembrane region" description="Helical" evidence="2">
    <location>
        <begin position="170"/>
        <end position="189"/>
    </location>
</feature>
<feature type="region of interest" description="Disordered" evidence="1">
    <location>
        <begin position="196"/>
        <end position="218"/>
    </location>
</feature>
<feature type="transmembrane region" description="Helical" evidence="2">
    <location>
        <begin position="29"/>
        <end position="54"/>
    </location>
</feature>
<organism evidence="3 4">
    <name type="scientific">Pendulispora rubella</name>
    <dbReference type="NCBI Taxonomy" id="2741070"/>
    <lineage>
        <taxon>Bacteria</taxon>
        <taxon>Pseudomonadati</taxon>
        <taxon>Myxococcota</taxon>
        <taxon>Myxococcia</taxon>
        <taxon>Myxococcales</taxon>
        <taxon>Sorangiineae</taxon>
        <taxon>Pendulisporaceae</taxon>
        <taxon>Pendulispora</taxon>
    </lineage>
</organism>
<gene>
    <name evidence="3" type="ORF">LVJ94_20255</name>
</gene>
<accession>A0ABZ2LL45</accession>
<keyword evidence="2" id="KW-1133">Transmembrane helix</keyword>
<dbReference type="EMBL" id="CP089983">
    <property type="protein sequence ID" value="WXB09552.1"/>
    <property type="molecule type" value="Genomic_DNA"/>
</dbReference>
<feature type="transmembrane region" description="Helical" evidence="2">
    <location>
        <begin position="142"/>
        <end position="164"/>
    </location>
</feature>
<evidence type="ECO:0008006" key="5">
    <source>
        <dbReference type="Google" id="ProtNLM"/>
    </source>
</evidence>
<feature type="transmembrane region" description="Helical" evidence="2">
    <location>
        <begin position="108"/>
        <end position="130"/>
    </location>
</feature>
<reference evidence="3" key="1">
    <citation type="submission" date="2021-12" db="EMBL/GenBank/DDBJ databases">
        <title>Discovery of the Pendulisporaceae a myxobacterial family with distinct sporulation behavior and unique specialized metabolism.</title>
        <authorList>
            <person name="Garcia R."/>
            <person name="Popoff A."/>
            <person name="Bader C.D."/>
            <person name="Loehr J."/>
            <person name="Walesch S."/>
            <person name="Walt C."/>
            <person name="Boldt J."/>
            <person name="Bunk B."/>
            <person name="Haeckl F.J.F.P.J."/>
            <person name="Gunesch A.P."/>
            <person name="Birkelbach J."/>
            <person name="Nuebel U."/>
            <person name="Pietschmann T."/>
            <person name="Bach T."/>
            <person name="Mueller R."/>
        </authorList>
    </citation>
    <scope>NUCLEOTIDE SEQUENCE</scope>
    <source>
        <strain evidence="3">MSr11367</strain>
    </source>
</reference>
<evidence type="ECO:0000256" key="1">
    <source>
        <dbReference type="SAM" id="MobiDB-lite"/>
    </source>
</evidence>
<dbReference type="Gene3D" id="1.20.1250.20">
    <property type="entry name" value="MFS general substrate transporter like domains"/>
    <property type="match status" value="1"/>
</dbReference>
<feature type="transmembrane region" description="Helical" evidence="2">
    <location>
        <begin position="66"/>
        <end position="88"/>
    </location>
</feature>
<evidence type="ECO:0000313" key="3">
    <source>
        <dbReference type="EMBL" id="WXB09552.1"/>
    </source>
</evidence>
<keyword evidence="2" id="KW-0812">Transmembrane</keyword>
<keyword evidence="4" id="KW-1185">Reference proteome</keyword>
<keyword evidence="2" id="KW-0472">Membrane</keyword>
<proteinExistence type="predicted"/>
<name>A0ABZ2LL45_9BACT</name>
<dbReference type="SUPFAM" id="SSF103473">
    <property type="entry name" value="MFS general substrate transporter"/>
    <property type="match status" value="1"/>
</dbReference>
<dbReference type="RefSeq" id="WP_394839224.1">
    <property type="nucleotide sequence ID" value="NZ_CP089929.1"/>
</dbReference>
<dbReference type="Proteomes" id="UP001374803">
    <property type="component" value="Chromosome"/>
</dbReference>
<sequence>MRILSTLFFISGFAALVYQVVWQRTLFAIYGINIESVTVVVTAFMLGLGLGSLAGGAVSKDPRRPVVLLFAAVEATIGLFGAVSLPLFRGVGQATLTLSPPAVAFVTFLLILAPTMLMGSTLPLLVAHFTRLSKNVGRSVGLLYFINTLGSALASVVSVLVLLPRLGQGHAVHVAALLNLAAAATAFVLHQRQKGATSSLDSGDSSGETPSRTAELAR</sequence>
<dbReference type="InterPro" id="IPR036259">
    <property type="entry name" value="MFS_trans_sf"/>
</dbReference>
<feature type="compositionally biased region" description="Polar residues" evidence="1">
    <location>
        <begin position="196"/>
        <end position="212"/>
    </location>
</feature>
<evidence type="ECO:0000256" key="2">
    <source>
        <dbReference type="SAM" id="Phobius"/>
    </source>
</evidence>
<protein>
    <recommendedName>
        <fullName evidence="5">Spermidine synthase</fullName>
    </recommendedName>
</protein>
<evidence type="ECO:0000313" key="4">
    <source>
        <dbReference type="Proteomes" id="UP001374803"/>
    </source>
</evidence>